<dbReference type="GO" id="GO:0046872">
    <property type="term" value="F:metal ion binding"/>
    <property type="evidence" value="ECO:0007669"/>
    <property type="project" value="UniProtKB-KW"/>
</dbReference>
<sequence>MQIKVGCISLGCPKNLVDSEIMLGMLNKDEYLITTDLSTADAIIVNTCAFINDAKEEAIDAILNASLYKKTGNLKALIVTGCMAQRYKDEIIKEIPEVDAVVGTGNIQEIRQVISEHVKGEGRRKLFVNDPKDVDYLDNIRMLSQSGRSQYLKIAEGCSNHCTYCIIPYLRGPFRSRTVESIVSEAERLVEAGARELILIAQDVTRYGEDRYGECRLVELIGRLSEIADLKWIRLLYCYPERVTEELVNEFKNNPKLLKYLDIPIQHASDKILRAMGRRTGKKELAELIVKLRTEIPDIVLRTTLITGFPGETEEDFNILKDFIKKYSFDRLGVFAYSREEGTPAAKMKNHVKESVKRKRREEIILLQQELVKPLIEKRVGRVYEVLAEGVADDGIFYFGRSYGEAPEIDPVIYFTSEKPVDIGSFVNVRILATNGMDLVGEVVYD</sequence>
<dbReference type="PROSITE" id="PS01278">
    <property type="entry name" value="MTTASE_RADICAL"/>
    <property type="match status" value="1"/>
</dbReference>
<dbReference type="EMBL" id="CP014672">
    <property type="protein sequence ID" value="ANW98520.1"/>
    <property type="molecule type" value="Genomic_DNA"/>
</dbReference>
<dbReference type="FunFam" id="3.80.30.20:FF:000001">
    <property type="entry name" value="tRNA-2-methylthio-N(6)-dimethylallyladenosine synthase 2"/>
    <property type="match status" value="1"/>
</dbReference>
<keyword evidence="3 10" id="KW-0963">Cytoplasm</keyword>
<dbReference type="PANTHER" id="PTHR43837">
    <property type="entry name" value="RIBOSOMAL PROTEIN S12 METHYLTHIOTRANSFERASE RIMO"/>
    <property type="match status" value="1"/>
</dbReference>
<feature type="domain" description="MTTase N-terminal" evidence="12">
    <location>
        <begin position="3"/>
        <end position="119"/>
    </location>
</feature>
<keyword evidence="14" id="KW-0689">Ribosomal protein</keyword>
<dbReference type="FunFam" id="3.40.50.12160:FF:000003">
    <property type="entry name" value="CDK5 regulatory subunit-associated protein 1"/>
    <property type="match status" value="1"/>
</dbReference>
<dbReference type="GO" id="GO:0035597">
    <property type="term" value="F:tRNA-2-methylthio-N(6)-dimethylallyladenosine(37) synthase activity"/>
    <property type="evidence" value="ECO:0007669"/>
    <property type="project" value="UniProtKB-EC"/>
</dbReference>
<comment type="subcellular location">
    <subcellularLocation>
        <location evidence="10">Cytoplasm</location>
    </subcellularLocation>
</comment>
<dbReference type="InterPro" id="IPR002792">
    <property type="entry name" value="TRAM_dom"/>
</dbReference>
<dbReference type="AlphaFoldDB" id="A0A1B1YCN4"/>
<evidence type="ECO:0000256" key="6">
    <source>
        <dbReference type="ARBA" id="ARBA00022723"/>
    </source>
</evidence>
<evidence type="ECO:0000259" key="12">
    <source>
        <dbReference type="PROSITE" id="PS51449"/>
    </source>
</evidence>
<evidence type="ECO:0000259" key="11">
    <source>
        <dbReference type="PROSITE" id="PS50926"/>
    </source>
</evidence>
<dbReference type="InterPro" id="IPR006638">
    <property type="entry name" value="Elp3/MiaA/NifB-like_rSAM"/>
</dbReference>
<organism evidence="14 15">
    <name type="scientific">Thermoclostridium stercorarium subsp. thermolacticum DSM 2910</name>
    <dbReference type="NCBI Taxonomy" id="1121336"/>
    <lineage>
        <taxon>Bacteria</taxon>
        <taxon>Bacillati</taxon>
        <taxon>Bacillota</taxon>
        <taxon>Clostridia</taxon>
        <taxon>Eubacteriales</taxon>
        <taxon>Oscillospiraceae</taxon>
        <taxon>Thermoclostridium</taxon>
    </lineage>
</organism>
<reference evidence="14 15" key="1">
    <citation type="submission" date="2016-02" db="EMBL/GenBank/DDBJ databases">
        <title>Comparison of Clostridium stercorarium subspecies using comparative genomics and transcriptomics.</title>
        <authorList>
            <person name="Schellenberg J."/>
            <person name="Thallinger G."/>
            <person name="Levin D.B."/>
            <person name="Zhang X."/>
            <person name="Alvare G."/>
            <person name="Fristensky B."/>
            <person name="Sparling R."/>
        </authorList>
    </citation>
    <scope>NUCLEOTIDE SEQUENCE [LARGE SCALE GENOMIC DNA]</scope>
    <source>
        <strain evidence="14 15">DSM 2910</strain>
    </source>
</reference>
<comment type="catalytic activity">
    <reaction evidence="10">
        <text>L-aspartate(89)-[ribosomal protein uS12]-hydrogen + (sulfur carrier)-SH + AH2 + 2 S-adenosyl-L-methionine = 3-methylsulfanyl-L-aspartate(89)-[ribosomal protein uS12]-hydrogen + (sulfur carrier)-H + 5'-deoxyadenosine + L-methionine + A + S-adenosyl-L-homocysteine + 2 H(+)</text>
        <dbReference type="Rhea" id="RHEA:37087"/>
        <dbReference type="Rhea" id="RHEA-COMP:10460"/>
        <dbReference type="Rhea" id="RHEA-COMP:10461"/>
        <dbReference type="Rhea" id="RHEA-COMP:14737"/>
        <dbReference type="Rhea" id="RHEA-COMP:14739"/>
        <dbReference type="ChEBI" id="CHEBI:13193"/>
        <dbReference type="ChEBI" id="CHEBI:15378"/>
        <dbReference type="ChEBI" id="CHEBI:17319"/>
        <dbReference type="ChEBI" id="CHEBI:17499"/>
        <dbReference type="ChEBI" id="CHEBI:29917"/>
        <dbReference type="ChEBI" id="CHEBI:29961"/>
        <dbReference type="ChEBI" id="CHEBI:57844"/>
        <dbReference type="ChEBI" id="CHEBI:57856"/>
        <dbReference type="ChEBI" id="CHEBI:59789"/>
        <dbReference type="ChEBI" id="CHEBI:64428"/>
        <dbReference type="ChEBI" id="CHEBI:73599"/>
        <dbReference type="EC" id="2.8.4.4"/>
    </reaction>
</comment>
<dbReference type="GO" id="GO:0005829">
    <property type="term" value="C:cytosol"/>
    <property type="evidence" value="ECO:0007669"/>
    <property type="project" value="TreeGrafter"/>
</dbReference>
<protein>
    <recommendedName>
        <fullName evidence="10">Ribosomal protein uS12 methylthiotransferase RimO</fullName>
        <shortName evidence="10">uS12 MTTase</shortName>
        <shortName evidence="10">uS12 methylthiotransferase</shortName>
        <ecNumber evidence="10">2.8.4.4</ecNumber>
    </recommendedName>
    <alternativeName>
        <fullName evidence="10">Ribosomal protein uS12 (aspartate-C(3))-methylthiotransferase</fullName>
    </alternativeName>
    <alternativeName>
        <fullName evidence="10">Ribosome maturation factor RimO</fullName>
    </alternativeName>
</protein>
<dbReference type="InterPro" id="IPR007197">
    <property type="entry name" value="rSAM"/>
</dbReference>
<dbReference type="Proteomes" id="UP000092971">
    <property type="component" value="Chromosome"/>
</dbReference>
<comment type="similarity">
    <text evidence="10">Belongs to the methylthiotransferase family. RimO subfamily.</text>
</comment>
<dbReference type="InterPro" id="IPR020612">
    <property type="entry name" value="Methylthiotransferase_CS"/>
</dbReference>
<dbReference type="PROSITE" id="PS51449">
    <property type="entry name" value="MTTASE_N"/>
    <property type="match status" value="1"/>
</dbReference>
<dbReference type="Gene3D" id="2.40.50.140">
    <property type="entry name" value="Nucleic acid-binding proteins"/>
    <property type="match status" value="1"/>
</dbReference>
<evidence type="ECO:0000256" key="8">
    <source>
        <dbReference type="ARBA" id="ARBA00023014"/>
    </source>
</evidence>
<keyword evidence="8 10" id="KW-0411">Iron-sulfur</keyword>
<evidence type="ECO:0000313" key="14">
    <source>
        <dbReference type="EMBL" id="ANW98520.1"/>
    </source>
</evidence>
<dbReference type="SFLD" id="SFLDS00029">
    <property type="entry name" value="Radical_SAM"/>
    <property type="match status" value="1"/>
</dbReference>
<feature type="domain" description="Radical SAM core" evidence="13">
    <location>
        <begin position="144"/>
        <end position="374"/>
    </location>
</feature>
<proteinExistence type="inferred from homology"/>
<comment type="cofactor">
    <cofactor evidence="10">
        <name>[4Fe-4S] cluster</name>
        <dbReference type="ChEBI" id="CHEBI:49883"/>
    </cofactor>
    <text evidence="10">Binds 2 [4Fe-4S] clusters. One cluster is coordinated with 3 cysteines and an exchangeable S-adenosyl-L-methionine.</text>
</comment>
<evidence type="ECO:0000256" key="10">
    <source>
        <dbReference type="HAMAP-Rule" id="MF_01865"/>
    </source>
</evidence>
<dbReference type="GO" id="GO:0103039">
    <property type="term" value="F:protein methylthiotransferase activity"/>
    <property type="evidence" value="ECO:0007669"/>
    <property type="project" value="UniProtKB-EC"/>
</dbReference>
<feature type="binding site" evidence="10">
    <location>
        <position position="12"/>
    </location>
    <ligand>
        <name>[4Fe-4S] cluster</name>
        <dbReference type="ChEBI" id="CHEBI:49883"/>
        <label>1</label>
    </ligand>
</feature>
<feature type="binding site" evidence="10">
    <location>
        <position position="162"/>
    </location>
    <ligand>
        <name>[4Fe-4S] cluster</name>
        <dbReference type="ChEBI" id="CHEBI:49883"/>
        <label>2</label>
        <note>4Fe-4S-S-AdoMet</note>
    </ligand>
</feature>
<dbReference type="InterPro" id="IPR023404">
    <property type="entry name" value="rSAM_horseshoe"/>
</dbReference>
<comment type="catalytic activity">
    <reaction evidence="9">
        <text>N(6)-dimethylallyladenosine(37) in tRNA + (sulfur carrier)-SH + AH2 + 2 S-adenosyl-L-methionine = 2-methylsulfanyl-N(6)-dimethylallyladenosine(37) in tRNA + (sulfur carrier)-H + 5'-deoxyadenosine + L-methionine + A + S-adenosyl-L-homocysteine + 2 H(+)</text>
        <dbReference type="Rhea" id="RHEA:37067"/>
        <dbReference type="Rhea" id="RHEA-COMP:10375"/>
        <dbReference type="Rhea" id="RHEA-COMP:10376"/>
        <dbReference type="Rhea" id="RHEA-COMP:14737"/>
        <dbReference type="Rhea" id="RHEA-COMP:14739"/>
        <dbReference type="ChEBI" id="CHEBI:13193"/>
        <dbReference type="ChEBI" id="CHEBI:15378"/>
        <dbReference type="ChEBI" id="CHEBI:17319"/>
        <dbReference type="ChEBI" id="CHEBI:17499"/>
        <dbReference type="ChEBI" id="CHEBI:29917"/>
        <dbReference type="ChEBI" id="CHEBI:57844"/>
        <dbReference type="ChEBI" id="CHEBI:57856"/>
        <dbReference type="ChEBI" id="CHEBI:59789"/>
        <dbReference type="ChEBI" id="CHEBI:64428"/>
        <dbReference type="ChEBI" id="CHEBI:74415"/>
        <dbReference type="ChEBI" id="CHEBI:74417"/>
        <dbReference type="EC" id="2.8.4.3"/>
    </reaction>
</comment>
<feature type="binding site" evidence="10">
    <location>
        <position position="165"/>
    </location>
    <ligand>
        <name>[4Fe-4S] cluster</name>
        <dbReference type="ChEBI" id="CHEBI:49883"/>
        <label>2</label>
        <note>4Fe-4S-S-AdoMet</note>
    </ligand>
</feature>
<dbReference type="GO" id="GO:0051539">
    <property type="term" value="F:4 iron, 4 sulfur cluster binding"/>
    <property type="evidence" value="ECO:0007669"/>
    <property type="project" value="UniProtKB-UniRule"/>
</dbReference>
<dbReference type="HAMAP" id="MF_01865">
    <property type="entry name" value="MTTase_RimO"/>
    <property type="match status" value="1"/>
</dbReference>
<dbReference type="InterPro" id="IPR005839">
    <property type="entry name" value="Methylthiotransferase"/>
</dbReference>
<dbReference type="InterPro" id="IPR013848">
    <property type="entry name" value="Methylthiotransferase_N"/>
</dbReference>
<evidence type="ECO:0000313" key="15">
    <source>
        <dbReference type="Proteomes" id="UP000092971"/>
    </source>
</evidence>
<dbReference type="Pfam" id="PF04055">
    <property type="entry name" value="Radical_SAM"/>
    <property type="match status" value="1"/>
</dbReference>
<dbReference type="InterPro" id="IPR058240">
    <property type="entry name" value="rSAM_sf"/>
</dbReference>
<evidence type="ECO:0000259" key="13">
    <source>
        <dbReference type="PROSITE" id="PS51918"/>
    </source>
</evidence>
<dbReference type="Gene3D" id="3.80.30.20">
    <property type="entry name" value="tm_1862 like domain"/>
    <property type="match status" value="1"/>
</dbReference>
<comment type="function">
    <text evidence="1">Catalyzes the methylthiolation of N6-(dimethylallyl)adenosine (i(6)A), leading to the formation of 2-methylthio-N6-(dimethylallyl)adenosine (ms(2)i(6)A) at position 37 in tRNAs that read codons beginning with uridine.</text>
</comment>
<keyword evidence="7 10" id="KW-0408">Iron</keyword>
<name>A0A1B1YCN4_THEST</name>
<dbReference type="Pfam" id="PF00919">
    <property type="entry name" value="UPF0004"/>
    <property type="match status" value="1"/>
</dbReference>
<dbReference type="InterPro" id="IPR012340">
    <property type="entry name" value="NA-bd_OB-fold"/>
</dbReference>
<dbReference type="EC" id="2.8.4.4" evidence="10"/>
<feature type="domain" description="TRAM" evidence="11">
    <location>
        <begin position="377"/>
        <end position="445"/>
    </location>
</feature>
<dbReference type="PANTHER" id="PTHR43837:SF1">
    <property type="entry name" value="RIBOSOMAL PROTEIN US12 METHYLTHIOTRANSFERASE RIMO"/>
    <property type="match status" value="1"/>
</dbReference>
<keyword evidence="14" id="KW-0687">Ribonucleoprotein</keyword>
<keyword evidence="5 10" id="KW-0949">S-adenosyl-L-methionine</keyword>
<dbReference type="SFLD" id="SFLDG01082">
    <property type="entry name" value="B12-binding_domain_containing"/>
    <property type="match status" value="1"/>
</dbReference>
<dbReference type="CDD" id="cd01335">
    <property type="entry name" value="Radical_SAM"/>
    <property type="match status" value="1"/>
</dbReference>
<dbReference type="SFLD" id="SFLDG01061">
    <property type="entry name" value="methylthiotransferase"/>
    <property type="match status" value="1"/>
</dbReference>
<dbReference type="OrthoDB" id="9805215at2"/>
<dbReference type="SMART" id="SM00729">
    <property type="entry name" value="Elp3"/>
    <property type="match status" value="1"/>
</dbReference>
<dbReference type="GO" id="GO:0005840">
    <property type="term" value="C:ribosome"/>
    <property type="evidence" value="ECO:0007669"/>
    <property type="project" value="UniProtKB-KW"/>
</dbReference>
<dbReference type="Gene3D" id="3.40.50.12160">
    <property type="entry name" value="Methylthiotransferase, N-terminal domain"/>
    <property type="match status" value="1"/>
</dbReference>
<dbReference type="RefSeq" id="WP_034837907.1">
    <property type="nucleotide sequence ID" value="NZ_CP014672.1"/>
</dbReference>
<evidence type="ECO:0000256" key="9">
    <source>
        <dbReference type="ARBA" id="ARBA00051425"/>
    </source>
</evidence>
<feature type="binding site" evidence="10">
    <location>
        <position position="82"/>
    </location>
    <ligand>
        <name>[4Fe-4S] cluster</name>
        <dbReference type="ChEBI" id="CHEBI:49883"/>
        <label>1</label>
    </ligand>
</feature>
<dbReference type="NCBIfam" id="TIGR01125">
    <property type="entry name" value="30S ribosomal protein S12 methylthiotransferase RimO"/>
    <property type="match status" value="1"/>
</dbReference>
<evidence type="ECO:0000256" key="4">
    <source>
        <dbReference type="ARBA" id="ARBA00022679"/>
    </source>
</evidence>
<evidence type="ECO:0000256" key="2">
    <source>
        <dbReference type="ARBA" id="ARBA00022485"/>
    </source>
</evidence>
<keyword evidence="2 10" id="KW-0004">4Fe-4S</keyword>
<accession>A0A1B1YCN4</accession>
<feature type="binding site" evidence="10">
    <location>
        <position position="158"/>
    </location>
    <ligand>
        <name>[4Fe-4S] cluster</name>
        <dbReference type="ChEBI" id="CHEBI:49883"/>
        <label>2</label>
        <note>4Fe-4S-S-AdoMet</note>
    </ligand>
</feature>
<dbReference type="SFLD" id="SFLDF00274">
    <property type="entry name" value="ribosomal_protein_S12_methylth"/>
    <property type="match status" value="1"/>
</dbReference>
<keyword evidence="4 10" id="KW-0808">Transferase</keyword>
<evidence type="ECO:0000256" key="7">
    <source>
        <dbReference type="ARBA" id="ARBA00023004"/>
    </source>
</evidence>
<dbReference type="InterPro" id="IPR038135">
    <property type="entry name" value="Methylthiotransferase_N_sf"/>
</dbReference>
<dbReference type="InterPro" id="IPR005840">
    <property type="entry name" value="Ribosomal_uS12_MeSTrfase_RimO"/>
</dbReference>
<dbReference type="PROSITE" id="PS50926">
    <property type="entry name" value="TRAM"/>
    <property type="match status" value="1"/>
</dbReference>
<dbReference type="Pfam" id="PF18693">
    <property type="entry name" value="TRAM_2"/>
    <property type="match status" value="1"/>
</dbReference>
<feature type="binding site" evidence="10">
    <location>
        <position position="48"/>
    </location>
    <ligand>
        <name>[4Fe-4S] cluster</name>
        <dbReference type="ChEBI" id="CHEBI:49883"/>
        <label>1</label>
    </ligand>
</feature>
<dbReference type="NCBIfam" id="TIGR00089">
    <property type="entry name" value="MiaB/RimO family radical SAM methylthiotransferase"/>
    <property type="match status" value="1"/>
</dbReference>
<gene>
    <name evidence="10" type="primary">rimO</name>
    <name evidence="14" type="ORF">CSTERTH_05445</name>
</gene>
<evidence type="ECO:0000256" key="1">
    <source>
        <dbReference type="ARBA" id="ARBA00003234"/>
    </source>
</evidence>
<keyword evidence="6 10" id="KW-0479">Metal-binding</keyword>
<comment type="function">
    <text evidence="10">Catalyzes the methylthiolation of an aspartic acid residue of ribosomal protein uS12.</text>
</comment>
<dbReference type="GO" id="GO:0035599">
    <property type="term" value="F:aspartic acid methylthiotransferase activity"/>
    <property type="evidence" value="ECO:0007669"/>
    <property type="project" value="TreeGrafter"/>
</dbReference>
<evidence type="ECO:0000256" key="5">
    <source>
        <dbReference type="ARBA" id="ARBA00022691"/>
    </source>
</evidence>
<dbReference type="PROSITE" id="PS51918">
    <property type="entry name" value="RADICAL_SAM"/>
    <property type="match status" value="1"/>
</dbReference>
<evidence type="ECO:0000256" key="3">
    <source>
        <dbReference type="ARBA" id="ARBA00022490"/>
    </source>
</evidence>
<dbReference type="SUPFAM" id="SSF102114">
    <property type="entry name" value="Radical SAM enzymes"/>
    <property type="match status" value="1"/>
</dbReference>